<dbReference type="Proteomes" id="UP000800094">
    <property type="component" value="Unassembled WGS sequence"/>
</dbReference>
<evidence type="ECO:0000313" key="7">
    <source>
        <dbReference type="Proteomes" id="UP000800094"/>
    </source>
</evidence>
<keyword evidence="7" id="KW-1185">Reference proteome</keyword>
<comment type="similarity">
    <text evidence="1">Belongs to the Gfa family.</text>
</comment>
<proteinExistence type="inferred from homology"/>
<evidence type="ECO:0000259" key="5">
    <source>
        <dbReference type="PROSITE" id="PS51891"/>
    </source>
</evidence>
<dbReference type="InterPro" id="IPR006913">
    <property type="entry name" value="CENP-V/GFA"/>
</dbReference>
<evidence type="ECO:0000256" key="3">
    <source>
        <dbReference type="ARBA" id="ARBA00022833"/>
    </source>
</evidence>
<feature type="domain" description="CENP-V/GFA" evidence="5">
    <location>
        <begin position="28"/>
        <end position="151"/>
    </location>
</feature>
<protein>
    <recommendedName>
        <fullName evidence="5">CENP-V/GFA domain-containing protein</fullName>
    </recommendedName>
</protein>
<keyword evidence="4" id="KW-0456">Lyase</keyword>
<dbReference type="GO" id="GO:0046872">
    <property type="term" value="F:metal ion binding"/>
    <property type="evidence" value="ECO:0007669"/>
    <property type="project" value="UniProtKB-KW"/>
</dbReference>
<dbReference type="OrthoDB" id="428768at2759"/>
<dbReference type="PANTHER" id="PTHR33337">
    <property type="entry name" value="GFA DOMAIN-CONTAINING PROTEIN"/>
    <property type="match status" value="1"/>
</dbReference>
<dbReference type="Gene3D" id="3.90.1590.10">
    <property type="entry name" value="glutathione-dependent formaldehyde- activating enzyme (gfa)"/>
    <property type="match status" value="1"/>
</dbReference>
<accession>A0A6A6J490</accession>
<reference evidence="6" key="1">
    <citation type="journal article" date="2020" name="Stud. Mycol.">
        <title>101 Dothideomycetes genomes: a test case for predicting lifestyles and emergence of pathogens.</title>
        <authorList>
            <person name="Haridas S."/>
            <person name="Albert R."/>
            <person name="Binder M."/>
            <person name="Bloem J."/>
            <person name="Labutti K."/>
            <person name="Salamov A."/>
            <person name="Andreopoulos B."/>
            <person name="Baker S."/>
            <person name="Barry K."/>
            <person name="Bills G."/>
            <person name="Bluhm B."/>
            <person name="Cannon C."/>
            <person name="Castanera R."/>
            <person name="Culley D."/>
            <person name="Daum C."/>
            <person name="Ezra D."/>
            <person name="Gonzalez J."/>
            <person name="Henrissat B."/>
            <person name="Kuo A."/>
            <person name="Liang C."/>
            <person name="Lipzen A."/>
            <person name="Lutzoni F."/>
            <person name="Magnuson J."/>
            <person name="Mondo S."/>
            <person name="Nolan M."/>
            <person name="Ohm R."/>
            <person name="Pangilinan J."/>
            <person name="Park H.-J."/>
            <person name="Ramirez L."/>
            <person name="Alfaro M."/>
            <person name="Sun H."/>
            <person name="Tritt A."/>
            <person name="Yoshinaga Y."/>
            <person name="Zwiers L.-H."/>
            <person name="Turgeon B."/>
            <person name="Goodwin S."/>
            <person name="Spatafora J."/>
            <person name="Crous P."/>
            <person name="Grigoriev I."/>
        </authorList>
    </citation>
    <scope>NUCLEOTIDE SEQUENCE</scope>
    <source>
        <strain evidence="6">CBS 122368</strain>
    </source>
</reference>
<dbReference type="PROSITE" id="PS51891">
    <property type="entry name" value="CENP_V_GFA"/>
    <property type="match status" value="1"/>
</dbReference>
<sequence length="175" mass="19592">MTHNRETHPKDFPLAGLANDGWSTEDEATATCFCGAVQLAFLTRTQPTQGPGLVKTFVCNCSDCHKITASMFASNFAVLDTHLKHLRGRDNLQTWGQSQTIASRHMMTNYFCKTCGTLMYRVGSAFPGISICRIGTIDDFSLMETKLRPREEYFVNTRVNWLPGVEGTEKRDGML</sequence>
<keyword evidence="3" id="KW-0862">Zinc</keyword>
<organism evidence="6 7">
    <name type="scientific">Trematosphaeria pertusa</name>
    <dbReference type="NCBI Taxonomy" id="390896"/>
    <lineage>
        <taxon>Eukaryota</taxon>
        <taxon>Fungi</taxon>
        <taxon>Dikarya</taxon>
        <taxon>Ascomycota</taxon>
        <taxon>Pezizomycotina</taxon>
        <taxon>Dothideomycetes</taxon>
        <taxon>Pleosporomycetidae</taxon>
        <taxon>Pleosporales</taxon>
        <taxon>Massarineae</taxon>
        <taxon>Trematosphaeriaceae</taxon>
        <taxon>Trematosphaeria</taxon>
    </lineage>
</organism>
<dbReference type="RefSeq" id="XP_033691297.1">
    <property type="nucleotide sequence ID" value="XM_033822957.1"/>
</dbReference>
<gene>
    <name evidence="6" type="ORF">BU26DRAFT_412115</name>
</gene>
<dbReference type="GO" id="GO:0016846">
    <property type="term" value="F:carbon-sulfur lyase activity"/>
    <property type="evidence" value="ECO:0007669"/>
    <property type="project" value="InterPro"/>
</dbReference>
<evidence type="ECO:0000256" key="4">
    <source>
        <dbReference type="ARBA" id="ARBA00023239"/>
    </source>
</evidence>
<dbReference type="AlphaFoldDB" id="A0A6A6J490"/>
<name>A0A6A6J490_9PLEO</name>
<evidence type="ECO:0000313" key="6">
    <source>
        <dbReference type="EMBL" id="KAF2256293.1"/>
    </source>
</evidence>
<keyword evidence="2" id="KW-0479">Metal-binding</keyword>
<dbReference type="InterPro" id="IPR011057">
    <property type="entry name" value="Mss4-like_sf"/>
</dbReference>
<dbReference type="SUPFAM" id="SSF51316">
    <property type="entry name" value="Mss4-like"/>
    <property type="match status" value="1"/>
</dbReference>
<dbReference type="EMBL" id="ML987189">
    <property type="protein sequence ID" value="KAF2256293.1"/>
    <property type="molecule type" value="Genomic_DNA"/>
</dbReference>
<dbReference type="PANTHER" id="PTHR33337:SF8">
    <property type="entry name" value="CENP-V_GFA DOMAIN-CONTAINING PROTEIN"/>
    <property type="match status" value="1"/>
</dbReference>
<evidence type="ECO:0000256" key="1">
    <source>
        <dbReference type="ARBA" id="ARBA00005495"/>
    </source>
</evidence>
<evidence type="ECO:0000256" key="2">
    <source>
        <dbReference type="ARBA" id="ARBA00022723"/>
    </source>
</evidence>
<dbReference type="Pfam" id="PF04828">
    <property type="entry name" value="GFA"/>
    <property type="match status" value="1"/>
</dbReference>
<dbReference type="GeneID" id="54576287"/>